<evidence type="ECO:0000256" key="12">
    <source>
        <dbReference type="ARBA" id="ARBA00023157"/>
    </source>
</evidence>
<dbReference type="Gene3D" id="2.60.40.60">
    <property type="entry name" value="Cadherins"/>
    <property type="match status" value="8"/>
</dbReference>
<dbReference type="PROSITE" id="PS01186">
    <property type="entry name" value="EGF_2"/>
    <property type="match status" value="1"/>
</dbReference>
<evidence type="ECO:0000256" key="17">
    <source>
        <dbReference type="PROSITE-ProRule" id="PRU00043"/>
    </source>
</evidence>
<proteinExistence type="predicted"/>
<dbReference type="SUPFAM" id="SSF57184">
    <property type="entry name" value="Growth factor receptor domain"/>
    <property type="match status" value="1"/>
</dbReference>
<evidence type="ECO:0000256" key="13">
    <source>
        <dbReference type="ARBA" id="ARBA00023180"/>
    </source>
</evidence>
<dbReference type="OrthoDB" id="6252479at2759"/>
<evidence type="ECO:0000259" key="21">
    <source>
        <dbReference type="PROSITE" id="PS50025"/>
    </source>
</evidence>
<dbReference type="GO" id="GO:0005509">
    <property type="term" value="F:calcium ion binding"/>
    <property type="evidence" value="ECO:0007669"/>
    <property type="project" value="UniProtKB-UniRule"/>
</dbReference>
<dbReference type="SMART" id="SM00179">
    <property type="entry name" value="EGF_CA"/>
    <property type="match status" value="3"/>
</dbReference>
<feature type="transmembrane region" description="Helical" evidence="20">
    <location>
        <begin position="1332"/>
        <end position="1352"/>
    </location>
</feature>
<evidence type="ECO:0000256" key="10">
    <source>
        <dbReference type="ARBA" id="ARBA00022989"/>
    </source>
</evidence>
<dbReference type="GO" id="GO:0009887">
    <property type="term" value="P:animal organ morphogenesis"/>
    <property type="evidence" value="ECO:0007669"/>
    <property type="project" value="UniProtKB-ARBA"/>
</dbReference>
<keyword evidence="11 20" id="KW-0472">Membrane</keyword>
<dbReference type="FunFam" id="2.10.25.10:FF:000165">
    <property type="entry name" value="FAT atypical cadherin 3"/>
    <property type="match status" value="1"/>
</dbReference>
<dbReference type="InterPro" id="IPR001881">
    <property type="entry name" value="EGF-like_Ca-bd_dom"/>
</dbReference>
<dbReference type="RefSeq" id="XP_013930215.1">
    <property type="nucleotide sequence ID" value="XM_014074740.1"/>
</dbReference>
<feature type="domain" description="Cadherin" evidence="23">
    <location>
        <begin position="519"/>
        <end position="623"/>
    </location>
</feature>
<dbReference type="CDD" id="cd00110">
    <property type="entry name" value="LamG"/>
    <property type="match status" value="1"/>
</dbReference>
<evidence type="ECO:0000256" key="6">
    <source>
        <dbReference type="ARBA" id="ARBA00022729"/>
    </source>
</evidence>
<evidence type="ECO:0000256" key="7">
    <source>
        <dbReference type="ARBA" id="ARBA00022737"/>
    </source>
</evidence>
<evidence type="ECO:0000313" key="25">
    <source>
        <dbReference type="RefSeq" id="XP_013930215.1"/>
    </source>
</evidence>
<keyword evidence="7" id="KW-0677">Repeat</keyword>
<dbReference type="GO" id="GO:0016358">
    <property type="term" value="P:dendrite development"/>
    <property type="evidence" value="ECO:0007669"/>
    <property type="project" value="UniProtKB-ARBA"/>
</dbReference>
<dbReference type="InterPro" id="IPR018097">
    <property type="entry name" value="EGF_Ca-bd_CS"/>
</dbReference>
<evidence type="ECO:0000256" key="2">
    <source>
        <dbReference type="ARBA" id="ARBA00022473"/>
    </source>
</evidence>
<dbReference type="Pfam" id="PF00008">
    <property type="entry name" value="EGF"/>
    <property type="match status" value="3"/>
</dbReference>
<evidence type="ECO:0000256" key="20">
    <source>
        <dbReference type="SAM" id="Phobius"/>
    </source>
</evidence>
<dbReference type="SMART" id="SM00112">
    <property type="entry name" value="CA"/>
    <property type="match status" value="8"/>
</dbReference>
<feature type="domain" description="EGF-like" evidence="22">
    <location>
        <begin position="1237"/>
        <end position="1273"/>
    </location>
</feature>
<dbReference type="InterPro" id="IPR009030">
    <property type="entry name" value="Growth_fac_rcpt_cys_sf"/>
</dbReference>
<comment type="subcellular location">
    <subcellularLocation>
        <location evidence="1">Membrane</location>
        <topology evidence="1">Single-pass membrane protein</topology>
    </subcellularLocation>
</comment>
<dbReference type="SUPFAM" id="SSF49899">
    <property type="entry name" value="Concanavalin A-like lectins/glucanases"/>
    <property type="match status" value="1"/>
</dbReference>
<evidence type="ECO:0000256" key="16">
    <source>
        <dbReference type="ARBA" id="ARBA00081403"/>
    </source>
</evidence>
<evidence type="ECO:0000256" key="9">
    <source>
        <dbReference type="ARBA" id="ARBA00022889"/>
    </source>
</evidence>
<feature type="domain" description="Cadherin" evidence="23">
    <location>
        <begin position="102"/>
        <end position="206"/>
    </location>
</feature>
<dbReference type="SMART" id="SM00282">
    <property type="entry name" value="LamG"/>
    <property type="match status" value="1"/>
</dbReference>
<feature type="domain" description="Laminin G" evidence="21">
    <location>
        <begin position="1012"/>
        <end position="1195"/>
    </location>
</feature>
<evidence type="ECO:0000256" key="3">
    <source>
        <dbReference type="ARBA" id="ARBA00022481"/>
    </source>
</evidence>
<feature type="domain" description="Cadherin" evidence="23">
    <location>
        <begin position="207"/>
        <end position="308"/>
    </location>
</feature>
<reference evidence="25" key="1">
    <citation type="submission" date="2025-08" db="UniProtKB">
        <authorList>
            <consortium name="RefSeq"/>
        </authorList>
    </citation>
    <scope>IDENTIFICATION</scope>
</reference>
<dbReference type="FunFam" id="2.60.40.60:FF:000033">
    <property type="entry name" value="FAT atypical cadherin 1"/>
    <property type="match status" value="1"/>
</dbReference>
<evidence type="ECO:0000259" key="23">
    <source>
        <dbReference type="PROSITE" id="PS50268"/>
    </source>
</evidence>
<evidence type="ECO:0000256" key="8">
    <source>
        <dbReference type="ARBA" id="ARBA00022837"/>
    </source>
</evidence>
<dbReference type="PROSITE" id="PS50268">
    <property type="entry name" value="CADHERIN_2"/>
    <property type="match status" value="8"/>
</dbReference>
<dbReference type="GO" id="GO:0007156">
    <property type="term" value="P:homophilic cell adhesion via plasma membrane adhesion molecules"/>
    <property type="evidence" value="ECO:0007669"/>
    <property type="project" value="InterPro"/>
</dbReference>
<keyword evidence="2" id="KW-0217">Developmental protein</keyword>
<dbReference type="FunFam" id="2.60.40.60:FF:000061">
    <property type="entry name" value="FAT atypical cadherin 3"/>
    <property type="match status" value="1"/>
</dbReference>
<evidence type="ECO:0000256" key="1">
    <source>
        <dbReference type="ARBA" id="ARBA00004167"/>
    </source>
</evidence>
<evidence type="ECO:0000256" key="5">
    <source>
        <dbReference type="ARBA" id="ARBA00022692"/>
    </source>
</evidence>
<evidence type="ECO:0000256" key="11">
    <source>
        <dbReference type="ARBA" id="ARBA00023136"/>
    </source>
</evidence>
<dbReference type="FunFam" id="2.60.40.60:FF:000013">
    <property type="entry name" value="Cadherin EGF LAG seven-pass G-type receptor"/>
    <property type="match status" value="2"/>
</dbReference>
<evidence type="ECO:0000256" key="18">
    <source>
        <dbReference type="PROSITE-ProRule" id="PRU00076"/>
    </source>
</evidence>
<feature type="domain" description="EGF-like" evidence="22">
    <location>
        <begin position="1198"/>
        <end position="1235"/>
    </location>
</feature>
<feature type="domain" description="EGF-like" evidence="22">
    <location>
        <begin position="972"/>
        <end position="1010"/>
    </location>
</feature>
<dbReference type="SUPFAM" id="SSF49313">
    <property type="entry name" value="Cadherin-like"/>
    <property type="match status" value="8"/>
</dbReference>
<dbReference type="FunFam" id="2.60.40.60:FF:000090">
    <property type="entry name" value="FAT atypical cadherin 3"/>
    <property type="match status" value="1"/>
</dbReference>
<dbReference type="Proteomes" id="UP000504617">
    <property type="component" value="Unplaced"/>
</dbReference>
<dbReference type="InterPro" id="IPR002126">
    <property type="entry name" value="Cadherin-like_dom"/>
</dbReference>
<dbReference type="PANTHER" id="PTHR24025">
    <property type="entry name" value="DESMOGLEIN FAMILY MEMBER"/>
    <property type="match status" value="1"/>
</dbReference>
<dbReference type="Pfam" id="PF02210">
    <property type="entry name" value="Laminin_G_2"/>
    <property type="match status" value="1"/>
</dbReference>
<dbReference type="PANTHER" id="PTHR24025:SF23">
    <property type="entry name" value="NEURAL-CADHERIN"/>
    <property type="match status" value="1"/>
</dbReference>
<evidence type="ECO:0000256" key="4">
    <source>
        <dbReference type="ARBA" id="ARBA00022536"/>
    </source>
</evidence>
<dbReference type="FunFam" id="2.10.25.10:FF:000172">
    <property type="entry name" value="FAT atypical cadherin 3"/>
    <property type="match status" value="1"/>
</dbReference>
<dbReference type="CDD" id="cd11304">
    <property type="entry name" value="Cadherin_repeat"/>
    <property type="match status" value="8"/>
</dbReference>
<organism evidence="24 25">
    <name type="scientific">Thamnophis sirtalis</name>
    <dbReference type="NCBI Taxonomy" id="35019"/>
    <lineage>
        <taxon>Eukaryota</taxon>
        <taxon>Metazoa</taxon>
        <taxon>Chordata</taxon>
        <taxon>Craniata</taxon>
        <taxon>Vertebrata</taxon>
        <taxon>Euteleostomi</taxon>
        <taxon>Lepidosauria</taxon>
        <taxon>Squamata</taxon>
        <taxon>Bifurcata</taxon>
        <taxon>Unidentata</taxon>
        <taxon>Episquamata</taxon>
        <taxon>Toxicofera</taxon>
        <taxon>Serpentes</taxon>
        <taxon>Colubroidea</taxon>
        <taxon>Colubridae</taxon>
        <taxon>Natricinae</taxon>
        <taxon>Thamnophis</taxon>
    </lineage>
</organism>
<dbReference type="Pfam" id="PF00028">
    <property type="entry name" value="Cadherin"/>
    <property type="match status" value="7"/>
</dbReference>
<dbReference type="InterPro" id="IPR001791">
    <property type="entry name" value="Laminin_G"/>
</dbReference>
<dbReference type="PROSITE" id="PS01187">
    <property type="entry name" value="EGF_CA"/>
    <property type="match status" value="1"/>
</dbReference>
<dbReference type="PROSITE" id="PS00022">
    <property type="entry name" value="EGF_1"/>
    <property type="match status" value="3"/>
</dbReference>
<dbReference type="InterPro" id="IPR015919">
    <property type="entry name" value="Cadherin-like_sf"/>
</dbReference>
<dbReference type="FunFam" id="2.60.40.60:FF:000084">
    <property type="entry name" value="FAT atypical cadherin 3"/>
    <property type="match status" value="1"/>
</dbReference>
<dbReference type="PROSITE" id="PS50025">
    <property type="entry name" value="LAM_G_DOMAIN"/>
    <property type="match status" value="1"/>
</dbReference>
<dbReference type="FunFam" id="2.60.40.60:FF:000065">
    <property type="entry name" value="FAT atypical cadherin 1"/>
    <property type="match status" value="1"/>
</dbReference>
<dbReference type="SUPFAM" id="SSF57196">
    <property type="entry name" value="EGF/Laminin"/>
    <property type="match status" value="1"/>
</dbReference>
<sequence>MEGMPIGTKLVQVKATDADSGANGQVTYSLLTELDIDRISEVFTIDSNSGWISTLKDLDHETDPTFAFTVVSSDLGEALSLSSTTLISVTVTDINDNAPVFQQEMYRGSVKESDPPGEVVAVLSTRDEDTSDINHQISYHITGGNPKGKFALGLVQNEWKVYVKRPLDREEQDVYLLNITATDGLFVTQSAVEVTVTDVNDNSPVCDQVTYMAIFPEDIPPNKIILKMGAQDVDIGSNGEIHYSLYGSGNGKFLLDPENGELKTLALLDREKTPVYNLIARATDGGGKFCQSKLHLILEDVNDNPPLFSSDHYTACVYENTATKALLTRVQANDPDVGVNRKIVYSLADSPEGFFSVDMSSGIIILEHPLDRELQSSYNVTIKASDQGIVQTLSSFATVTITVLDINDNPPVFERRDYLVEVPEDTSPNAEILFVFATSKDIGTNAEITYLIRSGNEKGKFQIDSKTGSISVIEALDYEMCKDYFLVIEAKDGGSPALSAVTTVNINVTDINDNPPRFSQDVYSAVISEDAAVGDSLVMLIAEDVDSPPNGLISFSIISGDQNNEFSIDPGLGLIKVKKRLDREQVSGYSLVLQTRDSGNPSLTATVTVNVDISDVNDNSPVFTPANYTAVIQENKPVGTSILQLVVTDKDSLHNGPPFTFALLAGNEEKEFMLDQQGILRSAVIFKRLVATEYVLCIQAKDSGKPQQVSHTFIQIRVIEESIHKPTAIPLEIFIVTMEDDFPGGVIGKIHATDQDVYDVLTYGLKSEQKSLFKVNNHDGKIIALGGLDSGKYILNVSVSDGRFQVPMDVTVNVEQLAQEMLQNTVTIRFENISPEDFVGLHMHGFRRTLRNAVLTQKQDSLHIISIQPVAGSNQLDMLFAVQMHTGGFYKPAYLIQKLTNARRHLENVIRIAAILEKNCSGLDCQEQHCEQNLSIDSHSLMTYSTARISFVCPRFYRNVRCSCNGGVCPGSNDPCTEKPCPGDMQCVGYEINQRLFICQCPPGKLGECSGHTSLSFAGNSYIKYRVSENSKNEEFKLGLRLRTLQSNGIIMYTRANPCIILKVVDGKLWFQLDCGAGPGILGISGRTVNDGSWHSVFLELNRNFTSLSLDDSYVERRKAPLYFQTLSTDSSVYFGAQVQVDNVRSLTDKRSTQVLSGFQGCLDSIILNNNELPLQNKRSSFAEVVGLTELKLGCVLYPDPCERNPCQNGGTCISVPSGGYQCSCLSQFTGRNCESEITACFPNPCHHGGSCDPIGSAFICTCKSGLTGVTCDEDINECEREECENGGSCVNVFGSFLCNCTPGFVGQHCGLRPVVVPNIQAGHSYVGKEELIGIAVVLFIIFLLVVLFIVFRKKVFRKNYSRNNITLVQDPATAALLHKSNGIQFKNMRTSGDSRNIYQEVGPPQVPVRPMAYTPCFQSESRNNLDKIVDGHGVEHQEMTTFHPESPRILTARRGVVVCSVAPNLPAVSPCRSDCDSIRKTWENGNESKELDDMEEVTCLSGSNKGSNSEVQSLSSYQSDSGDDNASIVTVIQLVNNVVDTIENEAYHWDTSDWMPSARLSDIEEVPHYEAADGSTAHHGSTRELETDYYLGGYDIDSDYPPPHEEEFLNQDQLPPPLPEDYPDHYEALPPSQPISMASTLSPDCQRRPQFHPSQYLPPHQFPNEVDNGGSQTGNEFSTFGVGPGPNTGNSMAKKPLALHNSLDASSSDVSMGCGFDDSEIAMSDYESIEDFSLDHHQIHIPFVEIHQQTQV</sequence>
<dbReference type="Gene3D" id="2.10.25.10">
    <property type="entry name" value="Laminin"/>
    <property type="match status" value="3"/>
</dbReference>
<feature type="domain" description="Cadherin" evidence="23">
    <location>
        <begin position="739"/>
        <end position="830"/>
    </location>
</feature>
<keyword evidence="5 20" id="KW-0812">Transmembrane</keyword>
<keyword evidence="24" id="KW-1185">Reference proteome</keyword>
<dbReference type="GO" id="GO:0005911">
    <property type="term" value="C:cell-cell junction"/>
    <property type="evidence" value="ECO:0007669"/>
    <property type="project" value="TreeGrafter"/>
</dbReference>
<feature type="compositionally biased region" description="Polar residues" evidence="19">
    <location>
        <begin position="1501"/>
        <end position="1521"/>
    </location>
</feature>
<keyword evidence="10 20" id="KW-1133">Transmembrane helix</keyword>
<name>A0A6I9Z2X5_9SAUR</name>
<dbReference type="InterPro" id="IPR013320">
    <property type="entry name" value="ConA-like_dom_sf"/>
</dbReference>
<comment type="function">
    <text evidence="14">May play a role in the interactions between neurites derived from specific subsets of neurons during development.</text>
</comment>
<dbReference type="PROSITE" id="PS00232">
    <property type="entry name" value="CADHERIN_1"/>
    <property type="match status" value="3"/>
</dbReference>
<dbReference type="CDD" id="cd00054">
    <property type="entry name" value="EGF_CA"/>
    <property type="match status" value="3"/>
</dbReference>
<dbReference type="InterPro" id="IPR050971">
    <property type="entry name" value="Cadherin-domain_protein"/>
</dbReference>
<dbReference type="GO" id="GO:0043005">
    <property type="term" value="C:neuron projection"/>
    <property type="evidence" value="ECO:0007669"/>
    <property type="project" value="UniProtKB-ARBA"/>
</dbReference>
<feature type="compositionally biased region" description="Polar residues" evidence="19">
    <location>
        <begin position="1635"/>
        <end position="1644"/>
    </location>
</feature>
<dbReference type="InterPro" id="IPR000152">
    <property type="entry name" value="EGF-type_Asp/Asn_hydroxyl_site"/>
</dbReference>
<feature type="domain" description="EGF-like" evidence="22">
    <location>
        <begin position="1275"/>
        <end position="1311"/>
    </location>
</feature>
<dbReference type="GO" id="GO:0005886">
    <property type="term" value="C:plasma membrane"/>
    <property type="evidence" value="ECO:0007669"/>
    <property type="project" value="InterPro"/>
</dbReference>
<feature type="domain" description="Cadherin" evidence="23">
    <location>
        <begin position="414"/>
        <end position="518"/>
    </location>
</feature>
<accession>A0A6I9Z2X5</accession>
<keyword evidence="3" id="KW-0488">Methylation</keyword>
<feature type="region of interest" description="Disordered" evidence="19">
    <location>
        <begin position="1500"/>
        <end position="1524"/>
    </location>
</feature>
<feature type="disulfide bond" evidence="18">
    <location>
        <begin position="1301"/>
        <end position="1310"/>
    </location>
</feature>
<comment type="caution">
    <text evidence="18">Lacks conserved residue(s) required for the propagation of feature annotation.</text>
</comment>
<feature type="disulfide bond" evidence="18">
    <location>
        <begin position="1225"/>
        <end position="1234"/>
    </location>
</feature>
<dbReference type="GO" id="GO:0048667">
    <property type="term" value="P:cell morphogenesis involved in neuron differentiation"/>
    <property type="evidence" value="ECO:0007669"/>
    <property type="project" value="UniProtKB-ARBA"/>
</dbReference>
<evidence type="ECO:0000256" key="15">
    <source>
        <dbReference type="ARBA" id="ARBA00070344"/>
    </source>
</evidence>
<keyword evidence="8 17" id="KW-0106">Calcium</keyword>
<evidence type="ECO:0000313" key="24">
    <source>
        <dbReference type="Proteomes" id="UP000504617"/>
    </source>
</evidence>
<dbReference type="FunFam" id="2.60.40.60:FF:000024">
    <property type="entry name" value="FAT atypical cadherin 3"/>
    <property type="match status" value="1"/>
</dbReference>
<keyword evidence="12 18" id="KW-1015">Disulfide bond</keyword>
<dbReference type="GeneID" id="106555826"/>
<feature type="region of interest" description="Disordered" evidence="19">
    <location>
        <begin position="1598"/>
        <end position="1678"/>
    </location>
</feature>
<dbReference type="FunFam" id="2.60.120.200:FF:000035">
    <property type="entry name" value="FAT atypical cadherin 3"/>
    <property type="match status" value="1"/>
</dbReference>
<dbReference type="GO" id="GO:0048646">
    <property type="term" value="P:anatomical structure formation involved in morphogenesis"/>
    <property type="evidence" value="ECO:0007669"/>
    <property type="project" value="UniProtKB-ARBA"/>
</dbReference>
<dbReference type="PROSITE" id="PS50026">
    <property type="entry name" value="EGF_3"/>
    <property type="match status" value="4"/>
</dbReference>
<dbReference type="Gene3D" id="2.60.120.200">
    <property type="match status" value="1"/>
</dbReference>
<dbReference type="InterPro" id="IPR020894">
    <property type="entry name" value="Cadherin_CS"/>
</dbReference>
<dbReference type="GO" id="GO:0001764">
    <property type="term" value="P:neuron migration"/>
    <property type="evidence" value="ECO:0007669"/>
    <property type="project" value="UniProtKB-ARBA"/>
</dbReference>
<keyword evidence="6" id="KW-0732">Signal</keyword>
<keyword evidence="13" id="KW-0325">Glycoprotein</keyword>
<evidence type="ECO:0000256" key="19">
    <source>
        <dbReference type="SAM" id="MobiDB-lite"/>
    </source>
</evidence>
<feature type="domain" description="Cadherin" evidence="23">
    <location>
        <begin position="309"/>
        <end position="413"/>
    </location>
</feature>
<dbReference type="InterPro" id="IPR000742">
    <property type="entry name" value="EGF"/>
</dbReference>
<feature type="domain" description="Cadherin" evidence="23">
    <location>
        <begin position="2"/>
        <end position="101"/>
    </location>
</feature>
<evidence type="ECO:0000256" key="14">
    <source>
        <dbReference type="ARBA" id="ARBA00056413"/>
    </source>
</evidence>
<keyword evidence="4 18" id="KW-0245">EGF-like domain</keyword>
<evidence type="ECO:0000259" key="22">
    <source>
        <dbReference type="PROSITE" id="PS50026"/>
    </source>
</evidence>
<feature type="disulfide bond" evidence="18">
    <location>
        <begin position="1263"/>
        <end position="1272"/>
    </location>
</feature>
<dbReference type="SMART" id="SM00181">
    <property type="entry name" value="EGF"/>
    <property type="match status" value="4"/>
</dbReference>
<feature type="domain" description="Cadherin" evidence="23">
    <location>
        <begin position="624"/>
        <end position="728"/>
    </location>
</feature>
<keyword evidence="9" id="KW-0130">Cell adhesion</keyword>
<dbReference type="KEGG" id="tsr:106555826"/>
<dbReference type="PROSITE" id="PS00010">
    <property type="entry name" value="ASX_HYDROXYL"/>
    <property type="match status" value="1"/>
</dbReference>
<protein>
    <recommendedName>
        <fullName evidence="15">Protocadherin Fat 3</fullName>
    </recommendedName>
    <alternativeName>
        <fullName evidence="16">FAT tumor suppressor homolog 3</fullName>
    </alternativeName>
</protein>
<dbReference type="PRINTS" id="PR00205">
    <property type="entry name" value="CADHERIN"/>
</dbReference>
<gene>
    <name evidence="25" type="primary">LOC106555826</name>
</gene>
<dbReference type="FunFam" id="2.10.25.10:FF:000095">
    <property type="entry name" value="Notch, isoform B"/>
    <property type="match status" value="1"/>
</dbReference>